<protein>
    <submittedName>
        <fullName evidence="2">Uncharacterized protein</fullName>
    </submittedName>
</protein>
<feature type="compositionally biased region" description="Polar residues" evidence="1">
    <location>
        <begin position="68"/>
        <end position="78"/>
    </location>
</feature>
<reference evidence="2" key="1">
    <citation type="submission" date="2022-01" db="EMBL/GenBank/DDBJ databases">
        <title>Comparative genomics reveals a dynamic genome evolution in the ectomycorrhizal milk-cap (Lactarius) mushrooms.</title>
        <authorList>
            <consortium name="DOE Joint Genome Institute"/>
            <person name="Lebreton A."/>
            <person name="Tang N."/>
            <person name="Kuo A."/>
            <person name="LaButti K."/>
            <person name="Drula E."/>
            <person name="Barry K."/>
            <person name="Clum A."/>
            <person name="Lipzen A."/>
            <person name="Mousain D."/>
            <person name="Ng V."/>
            <person name="Wang R."/>
            <person name="Wang X."/>
            <person name="Dai Y."/>
            <person name="Henrissat B."/>
            <person name="Grigoriev I.V."/>
            <person name="Guerin-Laguette A."/>
            <person name="Yu F."/>
            <person name="Martin F.M."/>
        </authorList>
    </citation>
    <scope>NUCLEOTIDE SEQUENCE</scope>
    <source>
        <strain evidence="2">QP</strain>
    </source>
</reference>
<comment type="caution">
    <text evidence="2">The sequence shown here is derived from an EMBL/GenBank/DDBJ whole genome shotgun (WGS) entry which is preliminary data.</text>
</comment>
<evidence type="ECO:0000313" key="3">
    <source>
        <dbReference type="Proteomes" id="UP001201163"/>
    </source>
</evidence>
<dbReference type="EMBL" id="JAKELL010000078">
    <property type="protein sequence ID" value="KAH8984225.1"/>
    <property type="molecule type" value="Genomic_DNA"/>
</dbReference>
<feature type="region of interest" description="Disordered" evidence="1">
    <location>
        <begin position="1"/>
        <end position="78"/>
    </location>
</feature>
<feature type="compositionally biased region" description="Low complexity" evidence="1">
    <location>
        <begin position="11"/>
        <end position="26"/>
    </location>
</feature>
<evidence type="ECO:0000313" key="2">
    <source>
        <dbReference type="EMBL" id="KAH8984225.1"/>
    </source>
</evidence>
<sequence>MTVPHYTPDASTSTPPLSSTSLSVTVALQHNADLLTPSDPPNPPSSASSYPVLDNVLPSPPLPSHSPTTRPDLSSSFPESHRAIIATAPSTSPGPSSALDLLSIAARDDGSCRHKDVGLPSVNRAIHASTMTTLDLPPQSLSRPSVADLDIVAIAGPSERVERTGDHSPHPSHCRRRNATAIDMENDRFTTRVSDFFNGGVTPAVTVSFRRRATNDDAEHAYAPTAMILAAWIADTSPVVSARAYC</sequence>
<gene>
    <name evidence="2" type="ORF">EDB92DRAFT_1819159</name>
</gene>
<name>A0AAD4L895_9AGAM</name>
<evidence type="ECO:0000256" key="1">
    <source>
        <dbReference type="SAM" id="MobiDB-lite"/>
    </source>
</evidence>
<accession>A0AAD4L895</accession>
<dbReference type="Proteomes" id="UP001201163">
    <property type="component" value="Unassembled WGS sequence"/>
</dbReference>
<proteinExistence type="predicted"/>
<organism evidence="2 3">
    <name type="scientific">Lactarius akahatsu</name>
    <dbReference type="NCBI Taxonomy" id="416441"/>
    <lineage>
        <taxon>Eukaryota</taxon>
        <taxon>Fungi</taxon>
        <taxon>Dikarya</taxon>
        <taxon>Basidiomycota</taxon>
        <taxon>Agaricomycotina</taxon>
        <taxon>Agaricomycetes</taxon>
        <taxon>Russulales</taxon>
        <taxon>Russulaceae</taxon>
        <taxon>Lactarius</taxon>
    </lineage>
</organism>
<dbReference type="AlphaFoldDB" id="A0AAD4L895"/>
<keyword evidence="3" id="KW-1185">Reference proteome</keyword>